<dbReference type="Proteomes" id="UP001497644">
    <property type="component" value="Chromosome 9"/>
</dbReference>
<gene>
    <name evidence="1" type="ORF">LPLAT_LOCUS14572</name>
</gene>
<reference evidence="1" key="1">
    <citation type="submission" date="2024-04" db="EMBL/GenBank/DDBJ databases">
        <authorList>
            <consortium name="Molecular Ecology Group"/>
        </authorList>
    </citation>
    <scope>NUCLEOTIDE SEQUENCE</scope>
</reference>
<proteinExistence type="predicted"/>
<evidence type="ECO:0000313" key="2">
    <source>
        <dbReference type="Proteomes" id="UP001497644"/>
    </source>
</evidence>
<name>A0AAV2PDS6_9HYME</name>
<evidence type="ECO:0000313" key="1">
    <source>
        <dbReference type="EMBL" id="CAL1689704.1"/>
    </source>
</evidence>
<keyword evidence="2" id="KW-1185">Reference proteome</keyword>
<organism evidence="1 2">
    <name type="scientific">Lasius platythorax</name>
    <dbReference type="NCBI Taxonomy" id="488582"/>
    <lineage>
        <taxon>Eukaryota</taxon>
        <taxon>Metazoa</taxon>
        <taxon>Ecdysozoa</taxon>
        <taxon>Arthropoda</taxon>
        <taxon>Hexapoda</taxon>
        <taxon>Insecta</taxon>
        <taxon>Pterygota</taxon>
        <taxon>Neoptera</taxon>
        <taxon>Endopterygota</taxon>
        <taxon>Hymenoptera</taxon>
        <taxon>Apocrita</taxon>
        <taxon>Aculeata</taxon>
        <taxon>Formicoidea</taxon>
        <taxon>Formicidae</taxon>
        <taxon>Formicinae</taxon>
        <taxon>Lasius</taxon>
        <taxon>Lasius</taxon>
    </lineage>
</organism>
<dbReference type="EMBL" id="OZ034832">
    <property type="protein sequence ID" value="CAL1689704.1"/>
    <property type="molecule type" value="Genomic_DNA"/>
</dbReference>
<dbReference type="AlphaFoldDB" id="A0AAV2PDS6"/>
<protein>
    <submittedName>
        <fullName evidence="1">Uncharacterized protein</fullName>
    </submittedName>
</protein>
<accession>A0AAV2PDS6</accession>
<sequence length="51" mass="5930">MFDVLNRKSPNEGLTPDSNDFKVLQDSLRWLNEWESAVCKGDIKPERISYS</sequence>